<dbReference type="AlphaFoldDB" id="A0A4Q7N7Z3"/>
<evidence type="ECO:0000256" key="1">
    <source>
        <dbReference type="SAM" id="Phobius"/>
    </source>
</evidence>
<feature type="transmembrane region" description="Helical" evidence="1">
    <location>
        <begin position="28"/>
        <end position="45"/>
    </location>
</feature>
<gene>
    <name evidence="2" type="ORF">EV675_4715</name>
</gene>
<dbReference type="OrthoDB" id="9845852at2"/>
<dbReference type="RefSeq" id="WP_130360560.1">
    <property type="nucleotide sequence ID" value="NZ_SGXC01000003.1"/>
</dbReference>
<name>A0A4Q7N7Z3_9BURK</name>
<evidence type="ECO:0000313" key="2">
    <source>
        <dbReference type="EMBL" id="RZS78074.1"/>
    </source>
</evidence>
<evidence type="ECO:0008006" key="4">
    <source>
        <dbReference type="Google" id="ProtNLM"/>
    </source>
</evidence>
<accession>A0A4Q7N7Z3</accession>
<sequence length="195" mass="20735">MAHTTSVIRIDEFEQHDMHSSLTERKPWPWWLLATIVAVLAGMWWQPWRDDPTEPAAALLPDSAPMCAPDTAESAAPIRASTSSPAPAFKLEGTVVGGSSSFAMVRHTTDSRLLQLRVGDRVEDLVVTGIETDRVVLTGMGGPVVIETWPQAAAAPADAEPLPPAGAAAAPPLLPIEQLPEAYRGPAPGNEVEGH</sequence>
<keyword evidence="1" id="KW-1133">Transmembrane helix</keyword>
<dbReference type="EMBL" id="SGXC01000003">
    <property type="protein sequence ID" value="RZS78074.1"/>
    <property type="molecule type" value="Genomic_DNA"/>
</dbReference>
<comment type="caution">
    <text evidence="2">The sequence shown here is derived from an EMBL/GenBank/DDBJ whole genome shotgun (WGS) entry which is preliminary data.</text>
</comment>
<keyword evidence="3" id="KW-1185">Reference proteome</keyword>
<evidence type="ECO:0000313" key="3">
    <source>
        <dbReference type="Proteomes" id="UP000292445"/>
    </source>
</evidence>
<reference evidence="2 3" key="1">
    <citation type="submission" date="2019-02" db="EMBL/GenBank/DDBJ databases">
        <title>Genomic Encyclopedia of Type Strains, Phase IV (KMG-IV): sequencing the most valuable type-strain genomes for metagenomic binning, comparative biology and taxonomic classification.</title>
        <authorList>
            <person name="Goeker M."/>
        </authorList>
    </citation>
    <scope>NUCLEOTIDE SEQUENCE [LARGE SCALE GENOMIC DNA]</scope>
    <source>
        <strain evidence="2 3">K24</strain>
    </source>
</reference>
<organism evidence="2 3">
    <name type="scientific">Pigmentiphaga kullae</name>
    <dbReference type="NCBI Taxonomy" id="151784"/>
    <lineage>
        <taxon>Bacteria</taxon>
        <taxon>Pseudomonadati</taxon>
        <taxon>Pseudomonadota</taxon>
        <taxon>Betaproteobacteria</taxon>
        <taxon>Burkholderiales</taxon>
        <taxon>Alcaligenaceae</taxon>
        <taxon>Pigmentiphaga</taxon>
    </lineage>
</organism>
<proteinExistence type="predicted"/>
<dbReference type="Proteomes" id="UP000292445">
    <property type="component" value="Unassembled WGS sequence"/>
</dbReference>
<protein>
    <recommendedName>
        <fullName evidence="4">Type II secretion system protein GspC N-terminal domain-containing protein</fullName>
    </recommendedName>
</protein>
<keyword evidence="1" id="KW-0472">Membrane</keyword>
<keyword evidence="1" id="KW-0812">Transmembrane</keyword>